<evidence type="ECO:0000256" key="5">
    <source>
        <dbReference type="ARBA" id="ARBA00018141"/>
    </source>
</evidence>
<dbReference type="AlphaFoldDB" id="A0A1V1PDE5"/>
<organism evidence="11 12">
    <name type="scientific">Candidatus Magnetoglobus multicellularis str. Araruama</name>
    <dbReference type="NCBI Taxonomy" id="890399"/>
    <lineage>
        <taxon>Bacteria</taxon>
        <taxon>Pseudomonadati</taxon>
        <taxon>Thermodesulfobacteriota</taxon>
        <taxon>Desulfobacteria</taxon>
        <taxon>Desulfobacterales</taxon>
        <taxon>Desulfobacteraceae</taxon>
        <taxon>Candidatus Magnetoglobus</taxon>
    </lineage>
</organism>
<dbReference type="Proteomes" id="UP000189670">
    <property type="component" value="Unassembled WGS sequence"/>
</dbReference>
<sequence length="162" mass="18863">MYTVIKKINVSASHVLILPYDSPCNNLHGHNWEITVYCRSSELNKESMVIDFKTIKRIIVESMDHKNLNDEFTFLPTAENIAKWVVESIPFCYKAKVIESKDNIAIYENTPIIVDEIDTILSKLSSAYKHLKFPKNRYLELETTFKQYLKGKAITTLMTNRR</sequence>
<protein>
    <recommendedName>
        <fullName evidence="5">6-carboxy-5,6,7,8-tetrahydropterin synthase</fullName>
        <ecNumber evidence="4">4.1.2.50</ecNumber>
    </recommendedName>
    <alternativeName>
        <fullName evidence="9">Queuosine biosynthesis protein QueD</fullName>
    </alternativeName>
</protein>
<dbReference type="GO" id="GO:0046872">
    <property type="term" value="F:metal ion binding"/>
    <property type="evidence" value="ECO:0007669"/>
    <property type="project" value="UniProtKB-KW"/>
</dbReference>
<evidence type="ECO:0000256" key="1">
    <source>
        <dbReference type="ARBA" id="ARBA00001947"/>
    </source>
</evidence>
<keyword evidence="6" id="KW-0479">Metal-binding</keyword>
<comment type="catalytic activity">
    <reaction evidence="10">
        <text>7,8-dihydroneopterin 3'-triphosphate + H2O = 6-carboxy-5,6,7,8-tetrahydropterin + triphosphate + acetaldehyde + 2 H(+)</text>
        <dbReference type="Rhea" id="RHEA:27966"/>
        <dbReference type="ChEBI" id="CHEBI:15343"/>
        <dbReference type="ChEBI" id="CHEBI:15377"/>
        <dbReference type="ChEBI" id="CHEBI:15378"/>
        <dbReference type="ChEBI" id="CHEBI:18036"/>
        <dbReference type="ChEBI" id="CHEBI:58462"/>
        <dbReference type="ChEBI" id="CHEBI:61032"/>
        <dbReference type="EC" id="4.1.2.50"/>
    </reaction>
</comment>
<dbReference type="Pfam" id="PF01242">
    <property type="entry name" value="PTPS"/>
    <property type="match status" value="1"/>
</dbReference>
<evidence type="ECO:0000256" key="3">
    <source>
        <dbReference type="ARBA" id="ARBA00008900"/>
    </source>
</evidence>
<dbReference type="EC" id="4.1.2.50" evidence="4"/>
<dbReference type="GO" id="GO:0070497">
    <property type="term" value="F:6-carboxytetrahydropterin synthase activity"/>
    <property type="evidence" value="ECO:0007669"/>
    <property type="project" value="UniProtKB-EC"/>
</dbReference>
<dbReference type="UniPathway" id="UPA00391"/>
<proteinExistence type="inferred from homology"/>
<comment type="similarity">
    <text evidence="3">Belongs to the PTPS family. QueD subfamily.</text>
</comment>
<evidence type="ECO:0000256" key="8">
    <source>
        <dbReference type="ARBA" id="ARBA00023239"/>
    </source>
</evidence>
<dbReference type="SUPFAM" id="SSF55620">
    <property type="entry name" value="Tetrahydrobiopterin biosynthesis enzymes-like"/>
    <property type="match status" value="1"/>
</dbReference>
<comment type="cofactor">
    <cofactor evidence="1">
        <name>Zn(2+)</name>
        <dbReference type="ChEBI" id="CHEBI:29105"/>
    </cofactor>
</comment>
<comment type="pathway">
    <text evidence="2">Purine metabolism; 7-cyano-7-deazaguanine biosynthesis.</text>
</comment>
<evidence type="ECO:0000256" key="6">
    <source>
        <dbReference type="ARBA" id="ARBA00022723"/>
    </source>
</evidence>
<evidence type="ECO:0000313" key="12">
    <source>
        <dbReference type="Proteomes" id="UP000189670"/>
    </source>
</evidence>
<accession>A0A1V1PDE5</accession>
<name>A0A1V1PDE5_9BACT</name>
<dbReference type="PANTHER" id="PTHR12589:SF7">
    <property type="entry name" value="6-PYRUVOYL TETRAHYDROBIOPTERIN SYNTHASE"/>
    <property type="match status" value="1"/>
</dbReference>
<keyword evidence="7" id="KW-0862">Zinc</keyword>
<dbReference type="EMBL" id="ATBP01000099">
    <property type="protein sequence ID" value="ETR72939.1"/>
    <property type="molecule type" value="Genomic_DNA"/>
</dbReference>
<evidence type="ECO:0000256" key="9">
    <source>
        <dbReference type="ARBA" id="ARBA00031449"/>
    </source>
</evidence>
<dbReference type="Gene3D" id="3.30.479.10">
    <property type="entry name" value="6-pyruvoyl tetrahydropterin synthase/QueD"/>
    <property type="match status" value="1"/>
</dbReference>
<gene>
    <name evidence="11" type="ORF">OMM_07247</name>
</gene>
<evidence type="ECO:0000256" key="10">
    <source>
        <dbReference type="ARBA" id="ARBA00048807"/>
    </source>
</evidence>
<reference evidence="12" key="1">
    <citation type="submission" date="2012-11" db="EMBL/GenBank/DDBJ databases">
        <authorList>
            <person name="Lucero-Rivera Y.E."/>
            <person name="Tovar-Ramirez D."/>
        </authorList>
    </citation>
    <scope>NUCLEOTIDE SEQUENCE [LARGE SCALE GENOMIC DNA]</scope>
    <source>
        <strain evidence="12">Araruama</strain>
    </source>
</reference>
<evidence type="ECO:0000256" key="7">
    <source>
        <dbReference type="ARBA" id="ARBA00022833"/>
    </source>
</evidence>
<dbReference type="PANTHER" id="PTHR12589">
    <property type="entry name" value="PYRUVOYL TETRAHYDROBIOPTERIN SYNTHASE"/>
    <property type="match status" value="1"/>
</dbReference>
<evidence type="ECO:0000256" key="2">
    <source>
        <dbReference type="ARBA" id="ARBA00005061"/>
    </source>
</evidence>
<evidence type="ECO:0000313" key="11">
    <source>
        <dbReference type="EMBL" id="ETR72939.1"/>
    </source>
</evidence>
<dbReference type="InterPro" id="IPR038418">
    <property type="entry name" value="6-PTP_synth/QueD_sf"/>
</dbReference>
<keyword evidence="8" id="KW-0456">Lyase</keyword>
<comment type="caution">
    <text evidence="11">The sequence shown here is derived from an EMBL/GenBank/DDBJ whole genome shotgun (WGS) entry which is preliminary data.</text>
</comment>
<dbReference type="InterPro" id="IPR007115">
    <property type="entry name" value="6-PTP_synth/QueD"/>
</dbReference>
<evidence type="ECO:0000256" key="4">
    <source>
        <dbReference type="ARBA" id="ARBA00012982"/>
    </source>
</evidence>